<sequence length="70" mass="7841">MANNNLFLVSFILDNQPQTSEVTSENDTLTVEQARSIIEAQHASGKITDIQVQEMQHPKEHNTTPGHNKL</sequence>
<proteinExistence type="predicted"/>
<name>A0A0F9VWY1_9ZZZZ</name>
<dbReference type="EMBL" id="LAZR01000006">
    <property type="protein sequence ID" value="KKO09551.1"/>
    <property type="molecule type" value="Genomic_DNA"/>
</dbReference>
<evidence type="ECO:0000313" key="1">
    <source>
        <dbReference type="EMBL" id="KKO09551.1"/>
    </source>
</evidence>
<gene>
    <name evidence="1" type="ORF">LCGC14_0030440</name>
</gene>
<organism evidence="1">
    <name type="scientific">marine sediment metagenome</name>
    <dbReference type="NCBI Taxonomy" id="412755"/>
    <lineage>
        <taxon>unclassified sequences</taxon>
        <taxon>metagenomes</taxon>
        <taxon>ecological metagenomes</taxon>
    </lineage>
</organism>
<protein>
    <submittedName>
        <fullName evidence="1">Uncharacterized protein</fullName>
    </submittedName>
</protein>
<accession>A0A0F9VWY1</accession>
<dbReference type="AlphaFoldDB" id="A0A0F9VWY1"/>
<reference evidence="1" key="1">
    <citation type="journal article" date="2015" name="Nature">
        <title>Complex archaea that bridge the gap between prokaryotes and eukaryotes.</title>
        <authorList>
            <person name="Spang A."/>
            <person name="Saw J.H."/>
            <person name="Jorgensen S.L."/>
            <person name="Zaremba-Niedzwiedzka K."/>
            <person name="Martijn J."/>
            <person name="Lind A.E."/>
            <person name="van Eijk R."/>
            <person name="Schleper C."/>
            <person name="Guy L."/>
            <person name="Ettema T.J."/>
        </authorList>
    </citation>
    <scope>NUCLEOTIDE SEQUENCE</scope>
</reference>
<comment type="caution">
    <text evidence="1">The sequence shown here is derived from an EMBL/GenBank/DDBJ whole genome shotgun (WGS) entry which is preliminary data.</text>
</comment>